<keyword evidence="5" id="KW-1185">Reference proteome</keyword>
<dbReference type="Pfam" id="PF13505">
    <property type="entry name" value="OMP_b-brl"/>
    <property type="match status" value="1"/>
</dbReference>
<keyword evidence="1 2" id="KW-0732">Signal</keyword>
<dbReference type="Proteomes" id="UP000199582">
    <property type="component" value="Unassembled WGS sequence"/>
</dbReference>
<dbReference type="RefSeq" id="WP_093035055.1">
    <property type="nucleotide sequence ID" value="NZ_FOAG01000004.1"/>
</dbReference>
<feature type="chain" id="PRO_5009299727" evidence="2">
    <location>
        <begin position="22"/>
        <end position="229"/>
    </location>
</feature>
<organism evidence="4 5">
    <name type="scientific">Roseovarius azorensis</name>
    <dbReference type="NCBI Taxonomy" id="1287727"/>
    <lineage>
        <taxon>Bacteria</taxon>
        <taxon>Pseudomonadati</taxon>
        <taxon>Pseudomonadota</taxon>
        <taxon>Alphaproteobacteria</taxon>
        <taxon>Rhodobacterales</taxon>
        <taxon>Roseobacteraceae</taxon>
        <taxon>Roseovarius</taxon>
    </lineage>
</organism>
<feature type="domain" description="Outer membrane protein beta-barrel" evidence="3">
    <location>
        <begin position="8"/>
        <end position="229"/>
    </location>
</feature>
<evidence type="ECO:0000313" key="5">
    <source>
        <dbReference type="Proteomes" id="UP000199582"/>
    </source>
</evidence>
<dbReference type="InterPro" id="IPR011250">
    <property type="entry name" value="OMP/PagP_B-barrel"/>
</dbReference>
<evidence type="ECO:0000256" key="2">
    <source>
        <dbReference type="SAM" id="SignalP"/>
    </source>
</evidence>
<reference evidence="4 5" key="1">
    <citation type="submission" date="2016-10" db="EMBL/GenBank/DDBJ databases">
        <authorList>
            <person name="de Groot N.N."/>
        </authorList>
    </citation>
    <scope>NUCLEOTIDE SEQUENCE [LARGE SCALE GENOMIC DNA]</scope>
    <source>
        <strain evidence="4 5">DSM 100674</strain>
    </source>
</reference>
<feature type="signal peptide" evidence="2">
    <location>
        <begin position="1"/>
        <end position="21"/>
    </location>
</feature>
<dbReference type="Gene3D" id="2.40.160.20">
    <property type="match status" value="1"/>
</dbReference>
<gene>
    <name evidence="4" type="ORF">SAMN05443999_104272</name>
</gene>
<evidence type="ECO:0000256" key="1">
    <source>
        <dbReference type="ARBA" id="ARBA00022729"/>
    </source>
</evidence>
<dbReference type="SUPFAM" id="SSF56925">
    <property type="entry name" value="OMPA-like"/>
    <property type="match status" value="1"/>
</dbReference>
<dbReference type="STRING" id="1287727.SAMN05443999_104272"/>
<proteinExistence type="predicted"/>
<sequence length="229" mass="24534">MLKHLKIAAAALMLTAAPATAELELSLYLGTQSASSGTDTVRLPGAAPVRRDIKWNVKPFDNPLYYGGRATWWTRNNLGFGIEGTHAKAIAKPADRAALGVDKLEFTDGHNIITANVMKRWPGAFAKATRFTPYAGGGIGIAVPHVDIKVTGASNRTFGFEATGPALRGILGLKFDLSDKWALFSEYQITWSDNDAKIKADPAVPGQTAGSLKTELLTHALNFGVSYSF</sequence>
<dbReference type="EMBL" id="FOAG01000004">
    <property type="protein sequence ID" value="SEL28857.1"/>
    <property type="molecule type" value="Genomic_DNA"/>
</dbReference>
<name>A0A1H7P1B0_9RHOB</name>
<dbReference type="AlphaFoldDB" id="A0A1H7P1B0"/>
<accession>A0A1H7P1B0</accession>
<dbReference type="InterPro" id="IPR027385">
    <property type="entry name" value="Beta-barrel_OMP"/>
</dbReference>
<protein>
    <submittedName>
        <fullName evidence="4">Lipid A oxidase</fullName>
    </submittedName>
</protein>
<evidence type="ECO:0000259" key="3">
    <source>
        <dbReference type="Pfam" id="PF13505"/>
    </source>
</evidence>
<evidence type="ECO:0000313" key="4">
    <source>
        <dbReference type="EMBL" id="SEL28857.1"/>
    </source>
</evidence>
<dbReference type="OrthoDB" id="9810784at2"/>